<evidence type="ECO:0000256" key="2">
    <source>
        <dbReference type="SAM" id="Coils"/>
    </source>
</evidence>
<accession>A0ABS2SZ06</accession>
<dbReference type="SUPFAM" id="SSF140566">
    <property type="entry name" value="FlgN-like"/>
    <property type="match status" value="1"/>
</dbReference>
<dbReference type="Gene3D" id="1.20.58.300">
    <property type="entry name" value="FlgN-like"/>
    <property type="match status" value="1"/>
</dbReference>
<reference evidence="3" key="1">
    <citation type="submission" date="2021-01" db="EMBL/GenBank/DDBJ databases">
        <title>Genomic Encyclopedia of Type Strains, Phase IV (KMG-IV): sequencing the most valuable type-strain genomes for metagenomic binning, comparative biology and taxonomic classification.</title>
        <authorList>
            <person name="Goeker M."/>
        </authorList>
    </citation>
    <scope>NUCLEOTIDE SEQUENCE</scope>
    <source>
        <strain evidence="3">DSM 21943</strain>
    </source>
</reference>
<keyword evidence="3" id="KW-0969">Cilium</keyword>
<keyword evidence="3" id="KW-0966">Cell projection</keyword>
<keyword evidence="3" id="KW-0282">Flagellum</keyword>
<comment type="caution">
    <text evidence="3">The sequence shown here is derived from an EMBL/GenBank/DDBJ whole genome shotgun (WGS) entry which is preliminary data.</text>
</comment>
<evidence type="ECO:0000256" key="1">
    <source>
        <dbReference type="ARBA" id="ARBA00022795"/>
    </source>
</evidence>
<dbReference type="InterPro" id="IPR007809">
    <property type="entry name" value="FlgN-like"/>
</dbReference>
<dbReference type="EMBL" id="JAFBCV010000014">
    <property type="protein sequence ID" value="MBM7840436.1"/>
    <property type="molecule type" value="Genomic_DNA"/>
</dbReference>
<gene>
    <name evidence="3" type="ORF">JOC54_003728</name>
</gene>
<evidence type="ECO:0000313" key="3">
    <source>
        <dbReference type="EMBL" id="MBM7840436.1"/>
    </source>
</evidence>
<dbReference type="InterPro" id="IPR036679">
    <property type="entry name" value="FlgN-like_sf"/>
</dbReference>
<dbReference type="RefSeq" id="WP_204468036.1">
    <property type="nucleotide sequence ID" value="NZ_JAFBCV010000014.1"/>
</dbReference>
<evidence type="ECO:0000313" key="4">
    <source>
        <dbReference type="Proteomes" id="UP001179280"/>
    </source>
</evidence>
<proteinExistence type="predicted"/>
<keyword evidence="1" id="KW-1005">Bacterial flagellum biogenesis</keyword>
<dbReference type="Proteomes" id="UP001179280">
    <property type="component" value="Unassembled WGS sequence"/>
</dbReference>
<dbReference type="Pfam" id="PF05130">
    <property type="entry name" value="FlgN"/>
    <property type="match status" value="1"/>
</dbReference>
<keyword evidence="2" id="KW-0175">Coiled coil</keyword>
<protein>
    <submittedName>
        <fullName evidence="3">Flagellar biosynthesis/type III secretory pathway chaperone</fullName>
    </submittedName>
</protein>
<sequence>MSVLEQLNALLEVHSELLHLSKQKESIIIKNDIDELNKIIRIEASHVSKSRMLEKSVMQLLATQSLSSYIEQANELKDDLTHTQKQLLDTVNSLKEQNELNQRLLSDSLTFVQGSIHLLRPENKTYTKEASAKSKPRTLFDSKA</sequence>
<name>A0ABS2SZ06_9BACI</name>
<organism evidence="3 4">
    <name type="scientific">Shouchella xiaoxiensis</name>
    <dbReference type="NCBI Taxonomy" id="766895"/>
    <lineage>
        <taxon>Bacteria</taxon>
        <taxon>Bacillati</taxon>
        <taxon>Bacillota</taxon>
        <taxon>Bacilli</taxon>
        <taxon>Bacillales</taxon>
        <taxon>Bacillaceae</taxon>
        <taxon>Shouchella</taxon>
    </lineage>
</organism>
<feature type="coiled-coil region" evidence="2">
    <location>
        <begin position="66"/>
        <end position="97"/>
    </location>
</feature>
<keyword evidence="4" id="KW-1185">Reference proteome</keyword>